<dbReference type="EMBL" id="VSRR010004056">
    <property type="protein sequence ID" value="MPC38400.1"/>
    <property type="molecule type" value="Genomic_DNA"/>
</dbReference>
<sequence length="79" mass="8979">MISTCRACHSPTPPPPGESCLSLPLRRKSDDLENRTPPHNGRRYRQLSVPRGARLHEADEIETYVITALHYPEPDLQAY</sequence>
<proteinExistence type="predicted"/>
<reference evidence="2 3" key="1">
    <citation type="submission" date="2019-05" db="EMBL/GenBank/DDBJ databases">
        <title>Another draft genome of Portunus trituberculatus and its Hox gene families provides insights of decapod evolution.</title>
        <authorList>
            <person name="Jeong J.-H."/>
            <person name="Song I."/>
            <person name="Kim S."/>
            <person name="Choi T."/>
            <person name="Kim D."/>
            <person name="Ryu S."/>
            <person name="Kim W."/>
        </authorList>
    </citation>
    <scope>NUCLEOTIDE SEQUENCE [LARGE SCALE GENOMIC DNA]</scope>
    <source>
        <tissue evidence="2">Muscle</tissue>
    </source>
</reference>
<evidence type="ECO:0000256" key="1">
    <source>
        <dbReference type="SAM" id="MobiDB-lite"/>
    </source>
</evidence>
<comment type="caution">
    <text evidence="2">The sequence shown here is derived from an EMBL/GenBank/DDBJ whole genome shotgun (WGS) entry which is preliminary data.</text>
</comment>
<dbReference type="AlphaFoldDB" id="A0A5B7EU13"/>
<accession>A0A5B7EU13</accession>
<dbReference type="Proteomes" id="UP000324222">
    <property type="component" value="Unassembled WGS sequence"/>
</dbReference>
<evidence type="ECO:0000313" key="2">
    <source>
        <dbReference type="EMBL" id="MPC38400.1"/>
    </source>
</evidence>
<keyword evidence="3" id="KW-1185">Reference proteome</keyword>
<feature type="compositionally biased region" description="Basic and acidic residues" evidence="1">
    <location>
        <begin position="27"/>
        <end position="36"/>
    </location>
</feature>
<feature type="region of interest" description="Disordered" evidence="1">
    <location>
        <begin position="1"/>
        <end position="44"/>
    </location>
</feature>
<name>A0A5B7EU13_PORTR</name>
<gene>
    <name evidence="2" type="ORF">E2C01_031906</name>
</gene>
<organism evidence="2 3">
    <name type="scientific">Portunus trituberculatus</name>
    <name type="common">Swimming crab</name>
    <name type="synonym">Neptunus trituberculatus</name>
    <dbReference type="NCBI Taxonomy" id="210409"/>
    <lineage>
        <taxon>Eukaryota</taxon>
        <taxon>Metazoa</taxon>
        <taxon>Ecdysozoa</taxon>
        <taxon>Arthropoda</taxon>
        <taxon>Crustacea</taxon>
        <taxon>Multicrustacea</taxon>
        <taxon>Malacostraca</taxon>
        <taxon>Eumalacostraca</taxon>
        <taxon>Eucarida</taxon>
        <taxon>Decapoda</taxon>
        <taxon>Pleocyemata</taxon>
        <taxon>Brachyura</taxon>
        <taxon>Eubrachyura</taxon>
        <taxon>Portunoidea</taxon>
        <taxon>Portunidae</taxon>
        <taxon>Portuninae</taxon>
        <taxon>Portunus</taxon>
    </lineage>
</organism>
<evidence type="ECO:0000313" key="3">
    <source>
        <dbReference type="Proteomes" id="UP000324222"/>
    </source>
</evidence>
<protein>
    <submittedName>
        <fullName evidence="2">Uncharacterized protein</fullName>
    </submittedName>
</protein>